<proteinExistence type="predicted"/>
<name>A0A382EA31_9ZZZZ</name>
<dbReference type="AlphaFoldDB" id="A0A382EA31"/>
<organism evidence="1">
    <name type="scientific">marine metagenome</name>
    <dbReference type="NCBI Taxonomy" id="408172"/>
    <lineage>
        <taxon>unclassified sequences</taxon>
        <taxon>metagenomes</taxon>
        <taxon>ecological metagenomes</taxon>
    </lineage>
</organism>
<reference evidence="1" key="1">
    <citation type="submission" date="2018-05" db="EMBL/GenBank/DDBJ databases">
        <authorList>
            <person name="Lanie J.A."/>
            <person name="Ng W.-L."/>
            <person name="Kazmierczak K.M."/>
            <person name="Andrzejewski T.M."/>
            <person name="Davidsen T.M."/>
            <person name="Wayne K.J."/>
            <person name="Tettelin H."/>
            <person name="Glass J.I."/>
            <person name="Rusch D."/>
            <person name="Podicherti R."/>
            <person name="Tsui H.-C.T."/>
            <person name="Winkler M.E."/>
        </authorList>
    </citation>
    <scope>NUCLEOTIDE SEQUENCE</scope>
</reference>
<evidence type="ECO:0008006" key="2">
    <source>
        <dbReference type="Google" id="ProtNLM"/>
    </source>
</evidence>
<evidence type="ECO:0000313" key="1">
    <source>
        <dbReference type="EMBL" id="SVB47345.1"/>
    </source>
</evidence>
<accession>A0A382EA31</accession>
<feature type="non-terminal residue" evidence="1">
    <location>
        <position position="1"/>
    </location>
</feature>
<dbReference type="Pfam" id="PF07586">
    <property type="entry name" value="HXXSHH"/>
    <property type="match status" value="1"/>
</dbReference>
<gene>
    <name evidence="1" type="ORF">METZ01_LOCUS200199</name>
</gene>
<protein>
    <recommendedName>
        <fullName evidence="2">DUF1552 domain-containing protein</fullName>
    </recommendedName>
</protein>
<dbReference type="InterPro" id="IPR011447">
    <property type="entry name" value="DUF1552"/>
</dbReference>
<dbReference type="EMBL" id="UINC01043384">
    <property type="protein sequence ID" value="SVB47345.1"/>
    <property type="molecule type" value="Genomic_DNA"/>
</dbReference>
<sequence length="394" mass="44012">APAKSSAAKRFVCVSPNYGMNPGGFFPEQTGANYALPTLLKPLEKHRRDLTVFSNLDHPKVGGGHGCSNTLLNGMELKDTKDNPQRLLSLDQFLAEKIGQQTRFPTLRMGSGGISWSRAGVILPSTGNPTQIFARLFLDDNPKIKAQTREHLREDASILDVVREDTRRLNPRLSKTDQSKLDEYLTAIREVERKLQRRENWIDVPKPKASDKVIKGDDEMVVDLAYPYNTSVMYDLMILALQANLTNIITFGHPGGNRLFPFDGITLGYHSLSHHGKRPDLLRQLTIIELYYAQQFSRFLDRLKAAKDAEGRSLLESTVVMFGSGMGNASSHSSRNLPIMLAGGGFKSGQHHRFERHGRDGRPLCDLYVSILQQLGVETDRFSTSTGNLNHLLT</sequence>